<dbReference type="AlphaFoldDB" id="A0A0F9RV47"/>
<proteinExistence type="predicted"/>
<dbReference type="EMBL" id="LAZR01000751">
    <property type="protein sequence ID" value="KKN58694.1"/>
    <property type="molecule type" value="Genomic_DNA"/>
</dbReference>
<feature type="region of interest" description="Disordered" evidence="1">
    <location>
        <begin position="184"/>
        <end position="205"/>
    </location>
</feature>
<gene>
    <name evidence="2" type="ORF">LCGC14_0549860</name>
</gene>
<evidence type="ECO:0000256" key="1">
    <source>
        <dbReference type="SAM" id="MobiDB-lite"/>
    </source>
</evidence>
<comment type="caution">
    <text evidence="2">The sequence shown here is derived from an EMBL/GenBank/DDBJ whole genome shotgun (WGS) entry which is preliminary data.</text>
</comment>
<evidence type="ECO:0000313" key="2">
    <source>
        <dbReference type="EMBL" id="KKN58694.1"/>
    </source>
</evidence>
<protein>
    <submittedName>
        <fullName evidence="2">Uncharacterized protein</fullName>
    </submittedName>
</protein>
<sequence length="205" mass="22874">MPETKILITVDHKVLLGCYDMLSVYGGDPRGQQAENVISLVLMAFVNGMRDDKLIPTYNTETELLTKLDEYFPDLKNSVINKIEDMAVQLERTMQGGDSSFSDVKKDIDPSAVDNIQIDDSENEEGESEKALTFEELPGKDVLVIEAKGDSRKESSLLEVYSVISREIWGTPNARKMWELILSKKGETPTEPSEDLVKPTEPSDG</sequence>
<name>A0A0F9RV47_9ZZZZ</name>
<organism evidence="2">
    <name type="scientific">marine sediment metagenome</name>
    <dbReference type="NCBI Taxonomy" id="412755"/>
    <lineage>
        <taxon>unclassified sequences</taxon>
        <taxon>metagenomes</taxon>
        <taxon>ecological metagenomes</taxon>
    </lineage>
</organism>
<accession>A0A0F9RV47</accession>
<reference evidence="2" key="1">
    <citation type="journal article" date="2015" name="Nature">
        <title>Complex archaea that bridge the gap between prokaryotes and eukaryotes.</title>
        <authorList>
            <person name="Spang A."/>
            <person name="Saw J.H."/>
            <person name="Jorgensen S.L."/>
            <person name="Zaremba-Niedzwiedzka K."/>
            <person name="Martijn J."/>
            <person name="Lind A.E."/>
            <person name="van Eijk R."/>
            <person name="Schleper C."/>
            <person name="Guy L."/>
            <person name="Ettema T.J."/>
        </authorList>
    </citation>
    <scope>NUCLEOTIDE SEQUENCE</scope>
</reference>